<keyword evidence="2" id="KW-1185">Reference proteome</keyword>
<reference evidence="1 2" key="1">
    <citation type="submission" date="2018-05" db="EMBL/GenBank/DDBJ databases">
        <title>Genomic Encyclopedia of Type Strains, Phase IV (KMG-V): Genome sequencing to study the core and pangenomes of soil and plant-associated prokaryotes.</title>
        <authorList>
            <person name="Whitman W."/>
        </authorList>
    </citation>
    <scope>NUCLEOTIDE SEQUENCE [LARGE SCALE GENOMIC DNA]</scope>
    <source>
        <strain evidence="1 2">SLV-132</strain>
    </source>
</reference>
<dbReference type="RefSeq" id="WP_109584219.1">
    <property type="nucleotide sequence ID" value="NZ_CAJPUX010000002.1"/>
</dbReference>
<sequence>MSDKPIRVSHVAVPGTLSVLKLKSHLRTTIGNLAAEGPEDEILLVKVLVPRALGLKAGERFFDKVLQQIVGDDKRVRRVSVEFVDGDITPEVIAASEARVQAEVAQYGHLLQDADDASQ</sequence>
<dbReference type="EMBL" id="QGGT01000003">
    <property type="protein sequence ID" value="PWK34170.1"/>
    <property type="molecule type" value="Genomic_DNA"/>
</dbReference>
<accession>A0A316EQQ6</accession>
<dbReference type="Proteomes" id="UP000245754">
    <property type="component" value="Unassembled WGS sequence"/>
</dbReference>
<dbReference type="GeneID" id="98341581"/>
<protein>
    <submittedName>
        <fullName evidence="1">Uncharacterized protein</fullName>
    </submittedName>
</protein>
<organism evidence="1 2">
    <name type="scientific">Cupriavidus plantarum</name>
    <dbReference type="NCBI Taxonomy" id="942865"/>
    <lineage>
        <taxon>Bacteria</taxon>
        <taxon>Pseudomonadati</taxon>
        <taxon>Pseudomonadota</taxon>
        <taxon>Betaproteobacteria</taxon>
        <taxon>Burkholderiales</taxon>
        <taxon>Burkholderiaceae</taxon>
        <taxon>Cupriavidus</taxon>
    </lineage>
</organism>
<comment type="caution">
    <text evidence="1">The sequence shown here is derived from an EMBL/GenBank/DDBJ whole genome shotgun (WGS) entry which is preliminary data.</text>
</comment>
<evidence type="ECO:0000313" key="1">
    <source>
        <dbReference type="EMBL" id="PWK34170.1"/>
    </source>
</evidence>
<name>A0A316EQQ6_9BURK</name>
<evidence type="ECO:0000313" key="2">
    <source>
        <dbReference type="Proteomes" id="UP000245754"/>
    </source>
</evidence>
<dbReference type="AlphaFoldDB" id="A0A316EQQ6"/>
<gene>
    <name evidence="1" type="ORF">C7419_103489</name>
</gene>
<proteinExistence type="predicted"/>